<dbReference type="Pfam" id="PF12728">
    <property type="entry name" value="HTH_17"/>
    <property type="match status" value="1"/>
</dbReference>
<dbReference type="InterPro" id="IPR041657">
    <property type="entry name" value="HTH_17"/>
</dbReference>
<dbReference type="GO" id="GO:0003677">
    <property type="term" value="F:DNA binding"/>
    <property type="evidence" value="ECO:0007669"/>
    <property type="project" value="InterPro"/>
</dbReference>
<reference evidence="2" key="1">
    <citation type="submission" date="2023-07" db="EMBL/GenBank/DDBJ databases">
        <title>Between Cages and Wild: Unraveling the Impact of Captivity on Animal Microbiomes and Antimicrobial Resistance.</title>
        <authorList>
            <person name="Schmartz G.P."/>
            <person name="Rehner J."/>
            <person name="Schuff M.J."/>
            <person name="Becker S.L."/>
            <person name="Kravczyk M."/>
            <person name="Gurevich A."/>
            <person name="Francke R."/>
            <person name="Mueller R."/>
            <person name="Keller V."/>
            <person name="Keller A."/>
        </authorList>
    </citation>
    <scope>NUCLEOTIDE SEQUENCE</scope>
    <source>
        <strain evidence="2">S12M_St_49</strain>
    </source>
</reference>
<dbReference type="NCBIfam" id="TIGR01764">
    <property type="entry name" value="excise"/>
    <property type="match status" value="1"/>
</dbReference>
<proteinExistence type="predicted"/>
<evidence type="ECO:0000259" key="1">
    <source>
        <dbReference type="Pfam" id="PF12728"/>
    </source>
</evidence>
<keyword evidence="3" id="KW-1185">Reference proteome</keyword>
<name>A0AA43RL92_9ACTN</name>
<evidence type="ECO:0000313" key="3">
    <source>
        <dbReference type="Proteomes" id="UP001168575"/>
    </source>
</evidence>
<dbReference type="InterPro" id="IPR010093">
    <property type="entry name" value="SinI_DNA-bd"/>
</dbReference>
<dbReference type="EMBL" id="JAUMVS010000231">
    <property type="protein sequence ID" value="MDO4842600.1"/>
    <property type="molecule type" value="Genomic_DNA"/>
</dbReference>
<accession>A0AA43RL92</accession>
<feature type="domain" description="Helix-turn-helix" evidence="1">
    <location>
        <begin position="1"/>
        <end position="45"/>
    </location>
</feature>
<gene>
    <name evidence="2" type="ORF">Q3982_08010</name>
</gene>
<dbReference type="Proteomes" id="UP001168575">
    <property type="component" value="Unassembled WGS sequence"/>
</dbReference>
<sequence length="125" mass="14129">MLSVSEAAKELNVSASRVRKMISDGVIKAEKVGNTWSISESEIATRLAIKQKPGRPKKLLEDDEESYDCIDLHDVYLRLKDGKFSRPCPQTLAMMDDKDEVGFVLCVCDYFLDLKQRELIAKGVF</sequence>
<organism evidence="2 3">
    <name type="scientific">Phoenicibacter congonensis</name>
    <dbReference type="NCBI Taxonomy" id="1944646"/>
    <lineage>
        <taxon>Bacteria</taxon>
        <taxon>Bacillati</taxon>
        <taxon>Actinomycetota</taxon>
        <taxon>Coriobacteriia</taxon>
        <taxon>Eggerthellales</taxon>
        <taxon>Eggerthellaceae</taxon>
        <taxon>Phoenicibacter</taxon>
    </lineage>
</organism>
<evidence type="ECO:0000313" key="2">
    <source>
        <dbReference type="EMBL" id="MDO4842600.1"/>
    </source>
</evidence>
<comment type="caution">
    <text evidence="2">The sequence shown here is derived from an EMBL/GenBank/DDBJ whole genome shotgun (WGS) entry which is preliminary data.</text>
</comment>
<protein>
    <submittedName>
        <fullName evidence="2">Helix-turn-helix domain-containing protein</fullName>
    </submittedName>
</protein>
<dbReference type="AlphaFoldDB" id="A0AA43RL92"/>